<evidence type="ECO:0000313" key="2">
    <source>
        <dbReference type="EMBL" id="RVW72914.1"/>
    </source>
</evidence>
<accession>A0A438GL70</accession>
<keyword evidence="1" id="KW-0472">Membrane</keyword>
<keyword evidence="1" id="KW-1133">Transmembrane helix</keyword>
<proteinExistence type="predicted"/>
<reference evidence="2 3" key="1">
    <citation type="journal article" date="2018" name="PLoS Genet.">
        <title>Population sequencing reveals clonal diversity and ancestral inbreeding in the grapevine cultivar Chardonnay.</title>
        <authorList>
            <person name="Roach M.J."/>
            <person name="Johnson D.L."/>
            <person name="Bohlmann J."/>
            <person name="van Vuuren H.J."/>
            <person name="Jones S.J."/>
            <person name="Pretorius I.S."/>
            <person name="Schmidt S.A."/>
            <person name="Borneman A.R."/>
        </authorList>
    </citation>
    <scope>NUCLEOTIDE SEQUENCE [LARGE SCALE GENOMIC DNA]</scope>
    <source>
        <strain evidence="3">cv. Chardonnay</strain>
        <tissue evidence="2">Leaf</tissue>
    </source>
</reference>
<dbReference type="Proteomes" id="UP000288805">
    <property type="component" value="Unassembled WGS sequence"/>
</dbReference>
<dbReference type="PANTHER" id="PTHR35833:SF1">
    <property type="entry name" value="GALACTOSE-BINDING DOMAIN-CONTAINING PROTEIN"/>
    <property type="match status" value="1"/>
</dbReference>
<organism evidence="2 3">
    <name type="scientific">Vitis vinifera</name>
    <name type="common">Grape</name>
    <dbReference type="NCBI Taxonomy" id="29760"/>
    <lineage>
        <taxon>Eukaryota</taxon>
        <taxon>Viridiplantae</taxon>
        <taxon>Streptophyta</taxon>
        <taxon>Embryophyta</taxon>
        <taxon>Tracheophyta</taxon>
        <taxon>Spermatophyta</taxon>
        <taxon>Magnoliopsida</taxon>
        <taxon>eudicotyledons</taxon>
        <taxon>Gunneridae</taxon>
        <taxon>Pentapetalae</taxon>
        <taxon>rosids</taxon>
        <taxon>Vitales</taxon>
        <taxon>Vitaceae</taxon>
        <taxon>Viteae</taxon>
        <taxon>Vitis</taxon>
    </lineage>
</organism>
<evidence type="ECO:0000256" key="1">
    <source>
        <dbReference type="SAM" id="Phobius"/>
    </source>
</evidence>
<dbReference type="EMBL" id="QGNW01000404">
    <property type="protein sequence ID" value="RVW72914.1"/>
    <property type="molecule type" value="Genomic_DNA"/>
</dbReference>
<feature type="transmembrane region" description="Helical" evidence="1">
    <location>
        <begin position="177"/>
        <end position="196"/>
    </location>
</feature>
<sequence>MASRILQKLTEPAAVPEASIPSTEITSSVLDETPKTELSNLVLLFDYSNLFGEDFQIPDDHWDLSYLNILDIGAVEEGILHVLFACAAQPHLCSKLADDTSDFWSTLPLVQALLPALRPSVISPPDLIDYNFSQWKQPFVQQALSQIVATSSSALYHSLLHACAGYLSSFSPSHVRYSLFLLIPSVVFLYPVSLILSM</sequence>
<dbReference type="PANTHER" id="PTHR35833">
    <property type="entry name" value="GALACTOSE-BINDING DOMAIN-LIKE, ARMADILLO-TYPE FOLD PROTEIN-RELATED"/>
    <property type="match status" value="1"/>
</dbReference>
<gene>
    <name evidence="2" type="ORF">CK203_056374</name>
</gene>
<protein>
    <submittedName>
        <fullName evidence="2">Uncharacterized protein</fullName>
    </submittedName>
</protein>
<evidence type="ECO:0000313" key="3">
    <source>
        <dbReference type="Proteomes" id="UP000288805"/>
    </source>
</evidence>
<name>A0A438GL70_VITVI</name>
<dbReference type="AlphaFoldDB" id="A0A438GL70"/>
<comment type="caution">
    <text evidence="2">The sequence shown here is derived from an EMBL/GenBank/DDBJ whole genome shotgun (WGS) entry which is preliminary data.</text>
</comment>
<keyword evidence="1" id="KW-0812">Transmembrane</keyword>